<dbReference type="GO" id="GO:0043565">
    <property type="term" value="F:sequence-specific DNA binding"/>
    <property type="evidence" value="ECO:0007669"/>
    <property type="project" value="InterPro"/>
</dbReference>
<dbReference type="PROSITE" id="PS50061">
    <property type="entry name" value="ETS_DOMAIN_3"/>
    <property type="match status" value="1"/>
</dbReference>
<dbReference type="AlphaFoldDB" id="A0A2T7P211"/>
<dbReference type="STRING" id="400727.A0A2T7P211"/>
<dbReference type="Gene3D" id="1.10.10.10">
    <property type="entry name" value="Winged helix-like DNA-binding domain superfamily/Winged helix DNA-binding domain"/>
    <property type="match status" value="1"/>
</dbReference>
<dbReference type="Pfam" id="PF00178">
    <property type="entry name" value="Ets"/>
    <property type="match status" value="1"/>
</dbReference>
<dbReference type="InterPro" id="IPR036390">
    <property type="entry name" value="WH_DNA-bd_sf"/>
</dbReference>
<evidence type="ECO:0000256" key="3">
    <source>
        <dbReference type="ARBA" id="ARBA00023125"/>
    </source>
</evidence>
<dbReference type="GO" id="GO:0030154">
    <property type="term" value="P:cell differentiation"/>
    <property type="evidence" value="ECO:0007669"/>
    <property type="project" value="TreeGrafter"/>
</dbReference>
<evidence type="ECO:0000313" key="9">
    <source>
        <dbReference type="Proteomes" id="UP000245119"/>
    </source>
</evidence>
<evidence type="ECO:0000256" key="2">
    <source>
        <dbReference type="ARBA" id="ARBA00005562"/>
    </source>
</evidence>
<evidence type="ECO:0000256" key="6">
    <source>
        <dbReference type="SAM" id="MobiDB-lite"/>
    </source>
</evidence>
<comment type="similarity">
    <text evidence="2 5">Belongs to the ETS family.</text>
</comment>
<name>A0A2T7P211_POMCA</name>
<comment type="caution">
    <text evidence="8">The sequence shown here is derived from an EMBL/GenBank/DDBJ whole genome shotgun (WGS) entry which is preliminary data.</text>
</comment>
<dbReference type="InterPro" id="IPR046328">
    <property type="entry name" value="ETS_fam"/>
</dbReference>
<keyword evidence="3 5" id="KW-0238">DNA-binding</keyword>
<evidence type="ECO:0000256" key="5">
    <source>
        <dbReference type="RuleBase" id="RU004019"/>
    </source>
</evidence>
<comment type="subcellular location">
    <subcellularLocation>
        <location evidence="1 5">Nucleus</location>
    </subcellularLocation>
</comment>
<dbReference type="InterPro" id="IPR036388">
    <property type="entry name" value="WH-like_DNA-bd_sf"/>
</dbReference>
<dbReference type="OrthoDB" id="10067219at2759"/>
<dbReference type="GO" id="GO:0000981">
    <property type="term" value="F:DNA-binding transcription factor activity, RNA polymerase II-specific"/>
    <property type="evidence" value="ECO:0007669"/>
    <property type="project" value="TreeGrafter"/>
</dbReference>
<dbReference type="PANTHER" id="PTHR11849">
    <property type="entry name" value="ETS"/>
    <property type="match status" value="1"/>
</dbReference>
<evidence type="ECO:0000259" key="7">
    <source>
        <dbReference type="PROSITE" id="PS50061"/>
    </source>
</evidence>
<keyword evidence="4 5" id="KW-0539">Nucleus</keyword>
<dbReference type="SUPFAM" id="SSF46785">
    <property type="entry name" value="Winged helix' DNA-binding domain"/>
    <property type="match status" value="1"/>
</dbReference>
<evidence type="ECO:0000313" key="8">
    <source>
        <dbReference type="EMBL" id="PVD27459.1"/>
    </source>
</evidence>
<feature type="region of interest" description="Disordered" evidence="6">
    <location>
        <begin position="286"/>
        <end position="347"/>
    </location>
</feature>
<dbReference type="PRINTS" id="PR00454">
    <property type="entry name" value="ETSDOMAIN"/>
</dbReference>
<accession>A0A2T7P211</accession>
<dbReference type="PROSITE" id="PS00345">
    <property type="entry name" value="ETS_DOMAIN_1"/>
    <property type="match status" value="1"/>
</dbReference>
<dbReference type="PANTHER" id="PTHR11849:SF304">
    <property type="entry name" value="DNA-BINDING PROTEIN D-ETS-3"/>
    <property type="match status" value="1"/>
</dbReference>
<feature type="domain" description="ETS" evidence="7">
    <location>
        <begin position="172"/>
        <end position="252"/>
    </location>
</feature>
<gene>
    <name evidence="8" type="ORF">C0Q70_12619</name>
</gene>
<reference evidence="8 9" key="1">
    <citation type="submission" date="2018-04" db="EMBL/GenBank/DDBJ databases">
        <title>The genome of golden apple snail Pomacea canaliculata provides insight into stress tolerance and invasive adaptation.</title>
        <authorList>
            <person name="Liu C."/>
            <person name="Liu B."/>
            <person name="Ren Y."/>
            <person name="Zhang Y."/>
            <person name="Wang H."/>
            <person name="Li S."/>
            <person name="Jiang F."/>
            <person name="Yin L."/>
            <person name="Zhang G."/>
            <person name="Qian W."/>
            <person name="Fan W."/>
        </authorList>
    </citation>
    <scope>NUCLEOTIDE SEQUENCE [LARGE SCALE GENOMIC DNA]</scope>
    <source>
        <strain evidence="8">SZHN2017</strain>
        <tissue evidence="8">Muscle</tissue>
    </source>
</reference>
<dbReference type="FunFam" id="1.10.10.10:FF:000039">
    <property type="entry name" value="Friend leukemia integration 1 transcription factor"/>
    <property type="match status" value="1"/>
</dbReference>
<sequence length="474" mass="53289">MFQEDSFELDQTVPFSLTRELNPTFPDLHLPCHVTRELKFAFYDSSLPYHVTCLQSCSSDSTDDDDNYVVASGKGRMSDTHPYKSPPSYEETMQLHSTYTPLSPPNSGCDAVSTSSTLLDDIMECILLDNTPHLSPGSSELVQPQDAAKSREEDKNKMREIATLILSGSGQVQLWQFLLELLADSSNDDCIRWVGGQGEFRMIDPEEVARRWGRRKNKPNMNYDKVSRAMRYYYDKLILSKVQGKRYTYRFNFHVIMRMQRSTQSTPDMREFGELLSMVGYQSQSASTPDISHTLSSLPPSPPVPTPSCSEGSKLRSNSLPVPSPQSHLSSRSWGRGRAFSHDSVDTQSEWPTVSSWEVTAALAGSGVRLAQAAYSQHDDSFSCDLYPEWRDSKVTGNLEAVTHPALHNHDPETSSSAHNDHRYLQQLHHHSHQDHRIQYYCDDACAVPAAHDGQQPGVWTAGPSHCAEYYSPN</sequence>
<dbReference type="GO" id="GO:0005634">
    <property type="term" value="C:nucleus"/>
    <property type="evidence" value="ECO:0007669"/>
    <property type="project" value="UniProtKB-SubCell"/>
</dbReference>
<feature type="compositionally biased region" description="Polar residues" evidence="6">
    <location>
        <begin position="315"/>
        <end position="333"/>
    </location>
</feature>
<organism evidence="8 9">
    <name type="scientific">Pomacea canaliculata</name>
    <name type="common">Golden apple snail</name>
    <dbReference type="NCBI Taxonomy" id="400727"/>
    <lineage>
        <taxon>Eukaryota</taxon>
        <taxon>Metazoa</taxon>
        <taxon>Spiralia</taxon>
        <taxon>Lophotrochozoa</taxon>
        <taxon>Mollusca</taxon>
        <taxon>Gastropoda</taxon>
        <taxon>Caenogastropoda</taxon>
        <taxon>Architaenioglossa</taxon>
        <taxon>Ampullarioidea</taxon>
        <taxon>Ampullariidae</taxon>
        <taxon>Pomacea</taxon>
    </lineage>
</organism>
<dbReference type="EMBL" id="PZQS01000007">
    <property type="protein sequence ID" value="PVD27459.1"/>
    <property type="molecule type" value="Genomic_DNA"/>
</dbReference>
<proteinExistence type="inferred from homology"/>
<dbReference type="SMART" id="SM00413">
    <property type="entry name" value="ETS"/>
    <property type="match status" value="1"/>
</dbReference>
<dbReference type="InterPro" id="IPR000418">
    <property type="entry name" value="Ets_dom"/>
</dbReference>
<dbReference type="Proteomes" id="UP000245119">
    <property type="component" value="Linkage Group LG7"/>
</dbReference>
<evidence type="ECO:0000256" key="1">
    <source>
        <dbReference type="ARBA" id="ARBA00004123"/>
    </source>
</evidence>
<evidence type="ECO:0000256" key="4">
    <source>
        <dbReference type="ARBA" id="ARBA00023242"/>
    </source>
</evidence>
<protein>
    <recommendedName>
        <fullName evidence="7">ETS domain-containing protein</fullName>
    </recommendedName>
</protein>
<keyword evidence="9" id="KW-1185">Reference proteome</keyword>